<protein>
    <recommendedName>
        <fullName evidence="3">LisH domain-containing protein</fullName>
    </recommendedName>
</protein>
<sequence>MLTLFGEHALVYEIFINQYIHEKSLEQPPEEVVALLIELGVFKLSHVQSLLDLHDATMS</sequence>
<organism evidence="1 2">
    <name type="scientific">Zhongshania marina</name>
    <dbReference type="NCBI Taxonomy" id="2304603"/>
    <lineage>
        <taxon>Bacteria</taxon>
        <taxon>Pseudomonadati</taxon>
        <taxon>Pseudomonadota</taxon>
        <taxon>Gammaproteobacteria</taxon>
        <taxon>Cellvibrionales</taxon>
        <taxon>Spongiibacteraceae</taxon>
        <taxon>Zhongshania</taxon>
    </lineage>
</organism>
<keyword evidence="2" id="KW-1185">Reference proteome</keyword>
<dbReference type="Proteomes" id="UP000274695">
    <property type="component" value="Unassembled WGS sequence"/>
</dbReference>
<evidence type="ECO:0000313" key="2">
    <source>
        <dbReference type="Proteomes" id="UP000274695"/>
    </source>
</evidence>
<dbReference type="RefSeq" id="WP_123183414.1">
    <property type="nucleotide sequence ID" value="NZ_RHGB01000023.1"/>
</dbReference>
<gene>
    <name evidence="1" type="ORF">D0911_16435</name>
</gene>
<dbReference type="EMBL" id="RHGB01000023">
    <property type="protein sequence ID" value="RNL58976.1"/>
    <property type="molecule type" value="Genomic_DNA"/>
</dbReference>
<proteinExistence type="predicted"/>
<reference evidence="1 2" key="1">
    <citation type="submission" date="2018-10" db="EMBL/GenBank/DDBJ databases">
        <title>Draft genome sequence of Zhongshania sp. DSW25-10.</title>
        <authorList>
            <person name="Oh J."/>
        </authorList>
    </citation>
    <scope>NUCLEOTIDE SEQUENCE [LARGE SCALE GENOMIC DNA]</scope>
    <source>
        <strain evidence="1 2">DSW25-10</strain>
    </source>
</reference>
<name>A0ABX9VYM5_9GAMM</name>
<accession>A0ABX9VYM5</accession>
<comment type="caution">
    <text evidence="1">The sequence shown here is derived from an EMBL/GenBank/DDBJ whole genome shotgun (WGS) entry which is preliminary data.</text>
</comment>
<evidence type="ECO:0000313" key="1">
    <source>
        <dbReference type="EMBL" id="RNL58976.1"/>
    </source>
</evidence>
<evidence type="ECO:0008006" key="3">
    <source>
        <dbReference type="Google" id="ProtNLM"/>
    </source>
</evidence>